<evidence type="ECO:0000313" key="9">
    <source>
        <dbReference type="EMBL" id="MFC5650357.1"/>
    </source>
</evidence>
<dbReference type="EMBL" id="JBHSOW010000049">
    <property type="protein sequence ID" value="MFC5650357.1"/>
    <property type="molecule type" value="Genomic_DNA"/>
</dbReference>
<evidence type="ECO:0000256" key="4">
    <source>
        <dbReference type="ARBA" id="ARBA00022475"/>
    </source>
</evidence>
<evidence type="ECO:0000256" key="2">
    <source>
        <dbReference type="ARBA" id="ARBA00005417"/>
    </source>
</evidence>
<gene>
    <name evidence="9" type="ORF">ACFPYJ_14700</name>
</gene>
<dbReference type="SMART" id="SM00382">
    <property type="entry name" value="AAA"/>
    <property type="match status" value="1"/>
</dbReference>
<dbReference type="InterPro" id="IPR050388">
    <property type="entry name" value="ABC_Ni/Peptide_Import"/>
</dbReference>
<keyword evidence="7" id="KW-0472">Membrane</keyword>
<dbReference type="InterPro" id="IPR013563">
    <property type="entry name" value="Oligopep_ABC_C"/>
</dbReference>
<dbReference type="NCBIfam" id="TIGR01727">
    <property type="entry name" value="oligo_HPY"/>
    <property type="match status" value="1"/>
</dbReference>
<dbReference type="Gene3D" id="3.40.50.300">
    <property type="entry name" value="P-loop containing nucleotide triphosphate hydrolases"/>
    <property type="match status" value="1"/>
</dbReference>
<dbReference type="InterPro" id="IPR003593">
    <property type="entry name" value="AAA+_ATPase"/>
</dbReference>
<accession>A0ABW0VZA1</accession>
<dbReference type="Proteomes" id="UP001596047">
    <property type="component" value="Unassembled WGS sequence"/>
</dbReference>
<dbReference type="PROSITE" id="PS00211">
    <property type="entry name" value="ABC_TRANSPORTER_1"/>
    <property type="match status" value="1"/>
</dbReference>
<dbReference type="GO" id="GO:0005524">
    <property type="term" value="F:ATP binding"/>
    <property type="evidence" value="ECO:0007669"/>
    <property type="project" value="UniProtKB-KW"/>
</dbReference>
<keyword evidence="3" id="KW-0813">Transport</keyword>
<organism evidence="9 10">
    <name type="scientific">Paenibacillus solisilvae</name>
    <dbReference type="NCBI Taxonomy" id="2486751"/>
    <lineage>
        <taxon>Bacteria</taxon>
        <taxon>Bacillati</taxon>
        <taxon>Bacillota</taxon>
        <taxon>Bacilli</taxon>
        <taxon>Bacillales</taxon>
        <taxon>Paenibacillaceae</taxon>
        <taxon>Paenibacillus</taxon>
    </lineage>
</organism>
<evidence type="ECO:0000256" key="6">
    <source>
        <dbReference type="ARBA" id="ARBA00022840"/>
    </source>
</evidence>
<reference evidence="10" key="1">
    <citation type="journal article" date="2019" name="Int. J. Syst. Evol. Microbiol.">
        <title>The Global Catalogue of Microorganisms (GCM) 10K type strain sequencing project: providing services to taxonomists for standard genome sequencing and annotation.</title>
        <authorList>
            <consortium name="The Broad Institute Genomics Platform"/>
            <consortium name="The Broad Institute Genome Sequencing Center for Infectious Disease"/>
            <person name="Wu L."/>
            <person name="Ma J."/>
        </authorList>
    </citation>
    <scope>NUCLEOTIDE SEQUENCE [LARGE SCALE GENOMIC DNA]</scope>
    <source>
        <strain evidence="10">CGMCC 1.3240</strain>
    </source>
</reference>
<comment type="subcellular location">
    <subcellularLocation>
        <location evidence="1">Cell membrane</location>
        <topology evidence="1">Peripheral membrane protein</topology>
    </subcellularLocation>
</comment>
<dbReference type="InterPro" id="IPR003439">
    <property type="entry name" value="ABC_transporter-like_ATP-bd"/>
</dbReference>
<name>A0ABW0VZA1_9BACL</name>
<sequence length="320" mass="34851">METLLKVSNLRTWFTTSDRVVKAVDGVDFEVESGKVLCIVGESGSGKSMTSLSLMGLVPGPHGQIVDGEVLFDGEDLVGLSETRLSDLRGNKIAMIFQEPMSALNPLFKIGEQIIEVLMRHRELSRREAHAKAVSQLRSVGIPQPEMIVHSYPHQLSGGMRQRVMIAMMMACEPKLLIADEPTTALDVTIQAQVLDLMRNLKDRTGTAIIFITHDLGVVAEMADDMAVMYAGQIVESGSADIVFDKPLHPYTLALMGSVPSMTEENERLTAIPGTVPSAASFPPGCRFAERCSKAISGCHTSMPELREISPGHYVRCSLI</sequence>
<keyword evidence="10" id="KW-1185">Reference proteome</keyword>
<keyword evidence="5" id="KW-0547">Nucleotide-binding</keyword>
<proteinExistence type="inferred from homology"/>
<dbReference type="PROSITE" id="PS50893">
    <property type="entry name" value="ABC_TRANSPORTER_2"/>
    <property type="match status" value="1"/>
</dbReference>
<dbReference type="Pfam" id="PF00005">
    <property type="entry name" value="ABC_tran"/>
    <property type="match status" value="1"/>
</dbReference>
<evidence type="ECO:0000256" key="3">
    <source>
        <dbReference type="ARBA" id="ARBA00022448"/>
    </source>
</evidence>
<dbReference type="PANTHER" id="PTHR43297">
    <property type="entry name" value="OLIGOPEPTIDE TRANSPORT ATP-BINDING PROTEIN APPD"/>
    <property type="match status" value="1"/>
</dbReference>
<keyword evidence="4" id="KW-1003">Cell membrane</keyword>
<dbReference type="InterPro" id="IPR027417">
    <property type="entry name" value="P-loop_NTPase"/>
</dbReference>
<comment type="similarity">
    <text evidence="2">Belongs to the ABC transporter superfamily.</text>
</comment>
<dbReference type="RefSeq" id="WP_379188911.1">
    <property type="nucleotide sequence ID" value="NZ_JBHSOW010000049.1"/>
</dbReference>
<keyword evidence="6 9" id="KW-0067">ATP-binding</keyword>
<evidence type="ECO:0000256" key="1">
    <source>
        <dbReference type="ARBA" id="ARBA00004202"/>
    </source>
</evidence>
<dbReference type="PANTHER" id="PTHR43297:SF2">
    <property type="entry name" value="DIPEPTIDE TRANSPORT ATP-BINDING PROTEIN DPPD"/>
    <property type="match status" value="1"/>
</dbReference>
<dbReference type="InterPro" id="IPR017871">
    <property type="entry name" value="ABC_transporter-like_CS"/>
</dbReference>
<dbReference type="CDD" id="cd03257">
    <property type="entry name" value="ABC_NikE_OppD_transporters"/>
    <property type="match status" value="1"/>
</dbReference>
<protein>
    <submittedName>
        <fullName evidence="9">ABC transporter ATP-binding protein</fullName>
    </submittedName>
</protein>
<evidence type="ECO:0000313" key="10">
    <source>
        <dbReference type="Proteomes" id="UP001596047"/>
    </source>
</evidence>
<comment type="caution">
    <text evidence="9">The sequence shown here is derived from an EMBL/GenBank/DDBJ whole genome shotgun (WGS) entry which is preliminary data.</text>
</comment>
<evidence type="ECO:0000256" key="7">
    <source>
        <dbReference type="ARBA" id="ARBA00023136"/>
    </source>
</evidence>
<dbReference type="Pfam" id="PF08352">
    <property type="entry name" value="oligo_HPY"/>
    <property type="match status" value="1"/>
</dbReference>
<dbReference type="SUPFAM" id="SSF52540">
    <property type="entry name" value="P-loop containing nucleoside triphosphate hydrolases"/>
    <property type="match status" value="1"/>
</dbReference>
<evidence type="ECO:0000259" key="8">
    <source>
        <dbReference type="PROSITE" id="PS50893"/>
    </source>
</evidence>
<feature type="domain" description="ABC transporter" evidence="8">
    <location>
        <begin position="5"/>
        <end position="256"/>
    </location>
</feature>
<evidence type="ECO:0000256" key="5">
    <source>
        <dbReference type="ARBA" id="ARBA00022741"/>
    </source>
</evidence>